<protein>
    <submittedName>
        <fullName evidence="3">UDP-N-acetylglucosamine 4-epimerase</fullName>
        <ecNumber evidence="3">5.1.3.7</ecNumber>
    </submittedName>
</protein>
<dbReference type="SUPFAM" id="SSF51735">
    <property type="entry name" value="NAD(P)-binding Rossmann-fold domains"/>
    <property type="match status" value="1"/>
</dbReference>
<sequence length="318" mass="34107">MSRPEHILVTGGAGFIGSHLVEALLGQELRVRVIDDLSTGRPANLAAVRDRIEWAEASLTDFDACRRATEGIDVVFHEAAIPSVPRSVAEPLESHASGPTATLNILEAARRAGVRRVMFAASSSAYGDTVELPKDESMNPNPLSPYAAGKLAGEHYIQVYARTMGLDGVSLRYFNIFGPRQDPSSPYSGVISLFIKAMSQGVRPKIYGDGSQTRDFTYVANAVAANLAAMRHPEPLSGRVLNVGTGRSISLLDLVAALNSILGTRLEPEFLPPRAGDVKDSLASLKRVEATLGYKPIVGFEEGLRRTVEAIQSSNVPI</sequence>
<dbReference type="OrthoDB" id="258549at2"/>
<dbReference type="KEGG" id="pbor:BSF38_00707"/>
<dbReference type="STRING" id="1387353.BSF38_00707"/>
<dbReference type="Proteomes" id="UP000186309">
    <property type="component" value="Chromosome"/>
</dbReference>
<dbReference type="EMBL" id="CP019082">
    <property type="protein sequence ID" value="APW59291.1"/>
    <property type="molecule type" value="Genomic_DNA"/>
</dbReference>
<proteinExistence type="inferred from homology"/>
<dbReference type="PRINTS" id="PR01713">
    <property type="entry name" value="NUCEPIMERASE"/>
</dbReference>
<name>A0A1U7CK36_9BACT</name>
<dbReference type="GO" id="GO:0003974">
    <property type="term" value="F:UDP-N-acetylglucosamine 4-epimerase activity"/>
    <property type="evidence" value="ECO:0007669"/>
    <property type="project" value="UniProtKB-EC"/>
</dbReference>
<dbReference type="InterPro" id="IPR001509">
    <property type="entry name" value="Epimerase_deHydtase"/>
</dbReference>
<evidence type="ECO:0000256" key="1">
    <source>
        <dbReference type="ARBA" id="ARBA00007637"/>
    </source>
</evidence>
<dbReference type="InterPro" id="IPR036291">
    <property type="entry name" value="NAD(P)-bd_dom_sf"/>
</dbReference>
<evidence type="ECO:0000313" key="3">
    <source>
        <dbReference type="EMBL" id="APW59291.1"/>
    </source>
</evidence>
<dbReference type="AlphaFoldDB" id="A0A1U7CK36"/>
<feature type="domain" description="NAD-dependent epimerase/dehydratase" evidence="2">
    <location>
        <begin position="7"/>
        <end position="244"/>
    </location>
</feature>
<dbReference type="Gene3D" id="3.90.25.10">
    <property type="entry name" value="UDP-galactose 4-epimerase, domain 1"/>
    <property type="match status" value="1"/>
</dbReference>
<accession>A0A1U7CK36</accession>
<dbReference type="RefSeq" id="WP_076343489.1">
    <property type="nucleotide sequence ID" value="NZ_CP019082.1"/>
</dbReference>
<reference evidence="4" key="1">
    <citation type="submission" date="2016-12" db="EMBL/GenBank/DDBJ databases">
        <title>Comparative genomics of four Isosphaeraceae planctomycetes: a common pool of plasmids and glycoside hydrolase genes.</title>
        <authorList>
            <person name="Ivanova A."/>
        </authorList>
    </citation>
    <scope>NUCLEOTIDE SEQUENCE [LARGE SCALE GENOMIC DNA]</scope>
    <source>
        <strain evidence="4">PX4</strain>
    </source>
</reference>
<gene>
    <name evidence="3" type="primary">wbgU_1</name>
    <name evidence="3" type="ORF">BSF38_00707</name>
</gene>
<keyword evidence="4" id="KW-1185">Reference proteome</keyword>
<dbReference type="Gene3D" id="3.40.50.720">
    <property type="entry name" value="NAD(P)-binding Rossmann-like Domain"/>
    <property type="match status" value="1"/>
</dbReference>
<dbReference type="PANTHER" id="PTHR43000">
    <property type="entry name" value="DTDP-D-GLUCOSE 4,6-DEHYDRATASE-RELATED"/>
    <property type="match status" value="1"/>
</dbReference>
<evidence type="ECO:0000259" key="2">
    <source>
        <dbReference type="Pfam" id="PF01370"/>
    </source>
</evidence>
<comment type="similarity">
    <text evidence="1">Belongs to the NAD(P)-dependent epimerase/dehydratase family.</text>
</comment>
<organism evidence="3 4">
    <name type="scientific">Paludisphaera borealis</name>
    <dbReference type="NCBI Taxonomy" id="1387353"/>
    <lineage>
        <taxon>Bacteria</taxon>
        <taxon>Pseudomonadati</taxon>
        <taxon>Planctomycetota</taxon>
        <taxon>Planctomycetia</taxon>
        <taxon>Isosphaerales</taxon>
        <taxon>Isosphaeraceae</taxon>
        <taxon>Paludisphaera</taxon>
    </lineage>
</organism>
<dbReference type="EC" id="5.1.3.7" evidence="3"/>
<keyword evidence="3" id="KW-0413">Isomerase</keyword>
<dbReference type="Pfam" id="PF01370">
    <property type="entry name" value="Epimerase"/>
    <property type="match status" value="1"/>
</dbReference>
<evidence type="ECO:0000313" key="4">
    <source>
        <dbReference type="Proteomes" id="UP000186309"/>
    </source>
</evidence>